<dbReference type="InterPro" id="IPR035625">
    <property type="entry name" value="Tfc3-like_eWH"/>
</dbReference>
<evidence type="ECO:0000259" key="8">
    <source>
        <dbReference type="Pfam" id="PF24101"/>
    </source>
</evidence>
<dbReference type="EMBL" id="JANPWB010000014">
    <property type="protein sequence ID" value="KAJ1098406.1"/>
    <property type="molecule type" value="Genomic_DNA"/>
</dbReference>
<comment type="caution">
    <text evidence="9">The sequence shown here is derived from an EMBL/GenBank/DDBJ whole genome shotgun (WGS) entry which is preliminary data.</text>
</comment>
<keyword evidence="5" id="KW-0539">Nucleus</keyword>
<evidence type="ECO:0000256" key="1">
    <source>
        <dbReference type="ARBA" id="ARBA00004123"/>
    </source>
</evidence>
<evidence type="ECO:0000313" key="10">
    <source>
        <dbReference type="Proteomes" id="UP001066276"/>
    </source>
</evidence>
<evidence type="ECO:0000256" key="2">
    <source>
        <dbReference type="ARBA" id="ARBA00022553"/>
    </source>
</evidence>
<sequence length="1482" mass="171798">MEVHAMLLDEVALEGLDGITLSTLWLRLQSRVPSFPLVLDPDTQQLLWQSLQRCPDIMFYQLPRTREPLLQLNRYEEIDFETGILESKRETSTEKDIYPIYMVLDGKWGIQGSCQFFDERICVTDQIRTKTLQPCYTLAATVERWGEALVIVASQSLRTRALIGWEGDPEINLPDYSYCILERLGRARWLGELQRDLHCGAFKVEAGKIHYHRRVLDKNGLISMQSHVITLQNGTHQHSILLLLKRFHVDRRSKYDILMEKMSAILKTRRNQTETLLSLREETGLNERTFKRLYQYMVAAGIGKILSVPLERLNPDGGPCKTKKGTDIFVRCLQLIKEFRRKVEDDDDYLEDHISSKCVPPLNIVYERDMLTQALELIESVGTKGVSQSEIRRSMNVGKLEARMLCRLLERYKVIKGFMEDEGRQRTTKYVSQVYVEKSDLSLQFEKEKARSEQLSTLTCPSEDFMFLDKSFSIEDPLSVENCLNLSESDIEDEMTNASKNLETPKDNCTSEQKTDGIEHVHEPAVTKDMDCSFGSCSQEAQLTFESHSAVEHDDVTLVEEILTYNEKEKNLELKKKKGTKTLAERPHETYRLLKRRNIIVESVRNLRLIESLFTLQKLIMDQERQDGVPTKCCKKSIVRLVHKLSFEGLLRLYRTTVIQDGISKKVQFVVHPSVNPDDPLVKSAIEQVRFRMSNSQRLRVPQVYSIDVEEGYHNVENNSLMLEGPDKLLVQADISCAATKQSDRKMGIAQLKDYHPVIVPGLGRALGFLPKMPRLKLVHIFLWYIVYGHPLSIPLQQLTEKKEKEFTEDRPIVPEGTPVAADCETKGSDHVHKDVLEDYFLDSEVDLSSETVYVDEASWKRYVPPVPLHRDFGYGWALVSDILLCLPLSVFVQIVQVSYKVENLENFLNDHLKKHTLIKCLPRTMRQQLLYKRRYIFSFLENIQRLCYMGLLQFGPTEKFQDKDQVFIYVKRKSSIVDTTTCDPHYNLARSSRPFERRGYFLSTLQDVENFWFDLQCVCLNTPLGVVRHPHSRKMHSQHEYVDLETDQQTAIDKHNLERKCALLEYTTGSREVKDDGSIPGDGLGSAGLDSSFYGHLKRNWIWTSYIFSKPRKTVVNPDQCPTLRLQTFSSKHPLAGTGLNILKDIKSTPAILPDEGDHMNIQIDEEYMRNIANKGTGGKHLKRKRSKKDNGRNIKIKRKREEKSLEESKIKKYRYYDEADKSALQRMTRLRVTWTAQEDGLLMLCRIASHVLNKKVKGPFVPWQVVRDIMHANFEESLDKTSHSVGRRSRYIVKNPHTFLNYKVCLAEIYQDFVLIDDFMNRKNNYQDPQVCAEEFSEFVEKLKEKLSSTIGNIQTEIPETLQELFKRYRVLAVGDELNEINMQDTLSCIDDIHFLVLQNLIQSTLALSDTQMKSYQSFQTFRMYREYGDDILVKAFVEYQKKSLVNRRRINHTLGPKKSRALPFVPMSYQLSQTYYRSV</sequence>
<dbReference type="CDD" id="cd16169">
    <property type="entry name" value="Tau138_eWH"/>
    <property type="match status" value="1"/>
</dbReference>
<evidence type="ECO:0000256" key="5">
    <source>
        <dbReference type="ARBA" id="ARBA00023242"/>
    </source>
</evidence>
<dbReference type="PANTHER" id="PTHR15180:SF1">
    <property type="entry name" value="GENERAL TRANSCRIPTION FACTOR 3C POLYPEPTIDE 1"/>
    <property type="match status" value="1"/>
</dbReference>
<dbReference type="Pfam" id="PF04182">
    <property type="entry name" value="B-block_TFIIIC"/>
    <property type="match status" value="1"/>
</dbReference>
<dbReference type="Proteomes" id="UP001066276">
    <property type="component" value="Chromosome 10"/>
</dbReference>
<comment type="subcellular location">
    <subcellularLocation>
        <location evidence="1">Nucleus</location>
    </subcellularLocation>
</comment>
<dbReference type="GO" id="GO:0003677">
    <property type="term" value="F:DNA binding"/>
    <property type="evidence" value="ECO:0007669"/>
    <property type="project" value="UniProtKB-KW"/>
</dbReference>
<evidence type="ECO:0008006" key="11">
    <source>
        <dbReference type="Google" id="ProtNLM"/>
    </source>
</evidence>
<evidence type="ECO:0000256" key="3">
    <source>
        <dbReference type="ARBA" id="ARBA00023125"/>
    </source>
</evidence>
<dbReference type="InterPro" id="IPR056467">
    <property type="entry name" value="eWH_GTF3C1"/>
</dbReference>
<proteinExistence type="predicted"/>
<dbReference type="GO" id="GO:0006384">
    <property type="term" value="P:transcription initiation at RNA polymerase III promoter"/>
    <property type="evidence" value="ECO:0007669"/>
    <property type="project" value="InterPro"/>
</dbReference>
<feature type="domain" description="General transcription factor 3C polypeptide 1 winged-helix" evidence="7">
    <location>
        <begin position="7"/>
        <end position="61"/>
    </location>
</feature>
<organism evidence="9 10">
    <name type="scientific">Pleurodeles waltl</name>
    <name type="common">Iberian ribbed newt</name>
    <dbReference type="NCBI Taxonomy" id="8319"/>
    <lineage>
        <taxon>Eukaryota</taxon>
        <taxon>Metazoa</taxon>
        <taxon>Chordata</taxon>
        <taxon>Craniata</taxon>
        <taxon>Vertebrata</taxon>
        <taxon>Euteleostomi</taxon>
        <taxon>Amphibia</taxon>
        <taxon>Batrachia</taxon>
        <taxon>Caudata</taxon>
        <taxon>Salamandroidea</taxon>
        <taxon>Salamandridae</taxon>
        <taxon>Pleurodelinae</taxon>
        <taxon>Pleurodeles</taxon>
    </lineage>
</organism>
<accession>A0AAV7M3L2</accession>
<dbReference type="Pfam" id="PF23704">
    <property type="entry name" value="WHD_GTF3C1_N"/>
    <property type="match status" value="1"/>
</dbReference>
<feature type="domain" description="B-block binding subunit of TFIIIC" evidence="6">
    <location>
        <begin position="175"/>
        <end position="249"/>
    </location>
</feature>
<dbReference type="GO" id="GO:0042791">
    <property type="term" value="P:5S class rRNA transcription by RNA polymerase III"/>
    <property type="evidence" value="ECO:0007669"/>
    <property type="project" value="TreeGrafter"/>
</dbReference>
<dbReference type="InterPro" id="IPR044210">
    <property type="entry name" value="Tfc3-like"/>
</dbReference>
<evidence type="ECO:0000256" key="4">
    <source>
        <dbReference type="ARBA" id="ARBA00023163"/>
    </source>
</evidence>
<dbReference type="GO" id="GO:0005634">
    <property type="term" value="C:nucleus"/>
    <property type="evidence" value="ECO:0007669"/>
    <property type="project" value="UniProtKB-SubCell"/>
</dbReference>
<reference evidence="9" key="1">
    <citation type="journal article" date="2022" name="bioRxiv">
        <title>Sequencing and chromosome-scale assembly of the giantPleurodeles waltlgenome.</title>
        <authorList>
            <person name="Brown T."/>
            <person name="Elewa A."/>
            <person name="Iarovenko S."/>
            <person name="Subramanian E."/>
            <person name="Araus A.J."/>
            <person name="Petzold A."/>
            <person name="Susuki M."/>
            <person name="Suzuki K.-i.T."/>
            <person name="Hayashi T."/>
            <person name="Toyoda A."/>
            <person name="Oliveira C."/>
            <person name="Osipova E."/>
            <person name="Leigh N.D."/>
            <person name="Simon A."/>
            <person name="Yun M.H."/>
        </authorList>
    </citation>
    <scope>NUCLEOTIDE SEQUENCE</scope>
    <source>
        <strain evidence="9">20211129_DDA</strain>
        <tissue evidence="9">Liver</tissue>
    </source>
</reference>
<dbReference type="GO" id="GO:0000127">
    <property type="term" value="C:transcription factor TFIIIC complex"/>
    <property type="evidence" value="ECO:0007669"/>
    <property type="project" value="InterPro"/>
</dbReference>
<dbReference type="InterPro" id="IPR056428">
    <property type="entry name" value="WH_GTF3C1"/>
</dbReference>
<keyword evidence="3" id="KW-0238">DNA-binding</keyword>
<keyword evidence="10" id="KW-1185">Reference proteome</keyword>
<evidence type="ECO:0000313" key="9">
    <source>
        <dbReference type="EMBL" id="KAJ1098406.1"/>
    </source>
</evidence>
<dbReference type="PANTHER" id="PTHR15180">
    <property type="entry name" value="GENERAL TRANSCRIPTION FACTOR 3C POLYPEPTIDE 1"/>
    <property type="match status" value="1"/>
</dbReference>
<evidence type="ECO:0000259" key="7">
    <source>
        <dbReference type="Pfam" id="PF23704"/>
    </source>
</evidence>
<gene>
    <name evidence="9" type="ORF">NDU88_003517</name>
</gene>
<keyword evidence="2" id="KW-0597">Phosphoprotein</keyword>
<protein>
    <recommendedName>
        <fullName evidence="11">General transcription factor 3C polypeptide 1</fullName>
    </recommendedName>
</protein>
<evidence type="ECO:0000259" key="6">
    <source>
        <dbReference type="Pfam" id="PF04182"/>
    </source>
</evidence>
<feature type="domain" description="GTF3C1 extended winged-helix" evidence="8">
    <location>
        <begin position="588"/>
        <end position="696"/>
    </location>
</feature>
<keyword evidence="4" id="KW-0804">Transcription</keyword>
<name>A0AAV7M3L2_PLEWA</name>
<dbReference type="Pfam" id="PF24101">
    <property type="entry name" value="WHD_GTF3C1"/>
    <property type="match status" value="1"/>
</dbReference>
<dbReference type="InterPro" id="IPR007309">
    <property type="entry name" value="TFIIIC_Bblock-bd"/>
</dbReference>